<dbReference type="InterPro" id="IPR029016">
    <property type="entry name" value="GAF-like_dom_sf"/>
</dbReference>
<evidence type="ECO:0000313" key="5">
    <source>
        <dbReference type="Proteomes" id="UP001323798"/>
    </source>
</evidence>
<dbReference type="RefSeq" id="WP_320941862.1">
    <property type="nucleotide sequence ID" value="NZ_BAABEU010000001.1"/>
</dbReference>
<dbReference type="Gene3D" id="3.30.450.40">
    <property type="match status" value="1"/>
</dbReference>
<dbReference type="EMBL" id="CP139368">
    <property type="protein sequence ID" value="WPR89145.1"/>
    <property type="molecule type" value="Genomic_DNA"/>
</dbReference>
<dbReference type="Gene3D" id="1.10.10.10">
    <property type="entry name" value="Winged helix-like DNA-binding domain superfamily/Winged helix DNA-binding domain"/>
    <property type="match status" value="1"/>
</dbReference>
<dbReference type="PANTHER" id="PTHR30136">
    <property type="entry name" value="HELIX-TURN-HELIX TRANSCRIPTIONAL REGULATOR, ICLR FAMILY"/>
    <property type="match status" value="1"/>
</dbReference>
<dbReference type="InterPro" id="IPR036388">
    <property type="entry name" value="WH-like_DNA-bd_sf"/>
</dbReference>
<keyword evidence="5" id="KW-1185">Reference proteome</keyword>
<dbReference type="SUPFAM" id="SSF55781">
    <property type="entry name" value="GAF domain-like"/>
    <property type="match status" value="1"/>
</dbReference>
<dbReference type="Proteomes" id="UP001323798">
    <property type="component" value="Chromosome"/>
</dbReference>
<dbReference type="InterPro" id="IPR036390">
    <property type="entry name" value="WH_DNA-bd_sf"/>
</dbReference>
<keyword evidence="1" id="KW-0805">Transcription regulation</keyword>
<dbReference type="PROSITE" id="PS51078">
    <property type="entry name" value="ICLR_ED"/>
    <property type="match status" value="1"/>
</dbReference>
<organism evidence="4 5">
    <name type="scientific">Microbacterium rhizosphaerae</name>
    <dbReference type="NCBI Taxonomy" id="1678237"/>
    <lineage>
        <taxon>Bacteria</taxon>
        <taxon>Bacillati</taxon>
        <taxon>Actinomycetota</taxon>
        <taxon>Actinomycetes</taxon>
        <taxon>Micrococcales</taxon>
        <taxon>Microbacteriaceae</taxon>
        <taxon>Microbacterium</taxon>
    </lineage>
</organism>
<dbReference type="PANTHER" id="PTHR30136:SF35">
    <property type="entry name" value="HTH-TYPE TRANSCRIPTIONAL REGULATOR RV1719"/>
    <property type="match status" value="1"/>
</dbReference>
<reference evidence="4 5" key="1">
    <citation type="submission" date="2023-11" db="EMBL/GenBank/DDBJ databases">
        <title>Genome sequence of Microbacterium rhizosphaerae KACC 19337.</title>
        <authorList>
            <person name="Choi H."/>
            <person name="Kim S."/>
            <person name="Kim Y."/>
            <person name="Kwon S.-W."/>
            <person name="Heo J."/>
        </authorList>
    </citation>
    <scope>NUCLEOTIDE SEQUENCE [LARGE SCALE GENOMIC DNA]</scope>
    <source>
        <strain evidence="4 5">KACC 19337</strain>
    </source>
</reference>
<evidence type="ECO:0000313" key="4">
    <source>
        <dbReference type="EMBL" id="WPR89145.1"/>
    </source>
</evidence>
<dbReference type="InterPro" id="IPR014757">
    <property type="entry name" value="Tscrpt_reg_IclR_C"/>
</dbReference>
<sequence length="255" mass="27588">MTQPSSFLQGLTLVDAVVQRERSSRLAYNASRLSEATRIERSRVSRLTQELRELGYLERDEAAVLRVGDAYFRTAGAMNQPWLRAARQELRQLAAQLDLSAQVVSSDGSRALTLRCEAPSSGAPYLRPGSVTPIWCTGAGRALLWDQSRSDLEALLCDVQFVGVGGPHAARSVSDLHALLERDRGNGLVYAEEEYVEGVLEYALPVRDGRGIVASIGIAGSRLRGRRAEAAQKALRAAGARLSALAARTQVDGLS</sequence>
<feature type="domain" description="IclR-ED" evidence="3">
    <location>
        <begin position="63"/>
        <end position="248"/>
    </location>
</feature>
<evidence type="ECO:0000256" key="1">
    <source>
        <dbReference type="ARBA" id="ARBA00023015"/>
    </source>
</evidence>
<proteinExistence type="predicted"/>
<dbReference type="Pfam" id="PF01614">
    <property type="entry name" value="IclR_C"/>
    <property type="match status" value="1"/>
</dbReference>
<accession>A0ABZ0SKX3</accession>
<keyword evidence="2" id="KW-0804">Transcription</keyword>
<gene>
    <name evidence="4" type="ORF">SM116_15485</name>
</gene>
<evidence type="ECO:0000256" key="2">
    <source>
        <dbReference type="ARBA" id="ARBA00023163"/>
    </source>
</evidence>
<evidence type="ECO:0000259" key="3">
    <source>
        <dbReference type="PROSITE" id="PS51078"/>
    </source>
</evidence>
<name>A0ABZ0SKX3_9MICO</name>
<dbReference type="SUPFAM" id="SSF46785">
    <property type="entry name" value="Winged helix' DNA-binding domain"/>
    <property type="match status" value="1"/>
</dbReference>
<dbReference type="InterPro" id="IPR050707">
    <property type="entry name" value="HTH_MetabolicPath_Reg"/>
</dbReference>
<protein>
    <submittedName>
        <fullName evidence="4">IclR family transcriptional regulator C-terminal domain-containing protein</fullName>
    </submittedName>
</protein>